<evidence type="ECO:0000313" key="3">
    <source>
        <dbReference type="EMBL" id="SPO04430.1"/>
    </source>
</evidence>
<sequence length="102" mass="11195">MAKTEQNACLSTSYPQAPTPPSSPEREVETQTQTDTESESGGGIGPEEKELAPPAVPPKPASSQPLQPRPKQPDYILVLCYILVYIEVGWLIFMVLRPNSRD</sequence>
<dbReference type="EMBL" id="ONZQ02000010">
    <property type="protein sequence ID" value="SPO04430.1"/>
    <property type="molecule type" value="Genomic_DNA"/>
</dbReference>
<reference evidence="3" key="1">
    <citation type="submission" date="2018-03" db="EMBL/GenBank/DDBJ databases">
        <authorList>
            <person name="Guldener U."/>
        </authorList>
    </citation>
    <scope>NUCLEOTIDE SEQUENCE</scope>
</reference>
<keyword evidence="2" id="KW-0812">Transmembrane</keyword>
<comment type="caution">
    <text evidence="3">The sequence shown here is derived from an EMBL/GenBank/DDBJ whole genome shotgun (WGS) entry which is preliminary data.</text>
</comment>
<gene>
    <name evidence="3" type="ORF">DNG_07115</name>
</gene>
<feature type="transmembrane region" description="Helical" evidence="2">
    <location>
        <begin position="75"/>
        <end position="96"/>
    </location>
</feature>
<proteinExistence type="predicted"/>
<keyword evidence="2" id="KW-0472">Membrane</keyword>
<feature type="region of interest" description="Disordered" evidence="1">
    <location>
        <begin position="1"/>
        <end position="70"/>
    </location>
</feature>
<keyword evidence="4" id="KW-1185">Reference proteome</keyword>
<dbReference type="Proteomes" id="UP001187682">
    <property type="component" value="Unassembled WGS sequence"/>
</dbReference>
<keyword evidence="2" id="KW-1133">Transmembrane helix</keyword>
<feature type="compositionally biased region" description="Polar residues" evidence="1">
    <location>
        <begin position="1"/>
        <end position="16"/>
    </location>
</feature>
<protein>
    <submittedName>
        <fullName evidence="3">Uncharacterized protein</fullName>
    </submittedName>
</protein>
<dbReference type="AlphaFoldDB" id="A0AAE8N122"/>
<organism evidence="3 4">
    <name type="scientific">Cephalotrichum gorgonifer</name>
    <dbReference type="NCBI Taxonomy" id="2041049"/>
    <lineage>
        <taxon>Eukaryota</taxon>
        <taxon>Fungi</taxon>
        <taxon>Dikarya</taxon>
        <taxon>Ascomycota</taxon>
        <taxon>Pezizomycotina</taxon>
        <taxon>Sordariomycetes</taxon>
        <taxon>Hypocreomycetidae</taxon>
        <taxon>Microascales</taxon>
        <taxon>Microascaceae</taxon>
        <taxon>Cephalotrichum</taxon>
    </lineage>
</organism>
<evidence type="ECO:0000313" key="4">
    <source>
        <dbReference type="Proteomes" id="UP001187682"/>
    </source>
</evidence>
<evidence type="ECO:0000256" key="2">
    <source>
        <dbReference type="SAM" id="Phobius"/>
    </source>
</evidence>
<name>A0AAE8N122_9PEZI</name>
<accession>A0AAE8N122</accession>
<evidence type="ECO:0000256" key="1">
    <source>
        <dbReference type="SAM" id="MobiDB-lite"/>
    </source>
</evidence>